<dbReference type="PANTHER" id="PTHR10302:SF27">
    <property type="entry name" value="SINGLE-STRANDED DNA-BINDING PROTEIN"/>
    <property type="match status" value="1"/>
</dbReference>
<dbReference type="PANTHER" id="PTHR10302">
    <property type="entry name" value="SINGLE-STRANDED DNA-BINDING PROTEIN"/>
    <property type="match status" value="1"/>
</dbReference>
<keyword evidence="1 2" id="KW-0238">DNA-binding</keyword>
<name>A0A120JTX1_9FIRM</name>
<dbReference type="Gene3D" id="2.40.50.140">
    <property type="entry name" value="Nucleic acid-binding proteins"/>
    <property type="match status" value="1"/>
</dbReference>
<evidence type="ECO:0000313" key="6">
    <source>
        <dbReference type="Proteomes" id="UP000063781"/>
    </source>
</evidence>
<dbReference type="KEGG" id="erl:AOC36_09630"/>
<protein>
    <recommendedName>
        <fullName evidence="2 3">Single-stranded DNA-binding protein</fullName>
        <shortName evidence="2">SSB</shortName>
    </recommendedName>
</protein>
<keyword evidence="6" id="KW-1185">Reference proteome</keyword>
<dbReference type="OrthoDB" id="9809878at2"/>
<reference evidence="5 6" key="1">
    <citation type="submission" date="2015-10" db="EMBL/GenBank/DDBJ databases">
        <title>Erysipelothrix larvae sp. LV19 isolated from the larval gut of the rhinoceros beetle, Trypoxylus dichotomus.</title>
        <authorList>
            <person name="Lim S."/>
            <person name="Kim B.-C."/>
        </authorList>
    </citation>
    <scope>NUCLEOTIDE SEQUENCE [LARGE SCALE GENOMIC DNA]</scope>
    <source>
        <strain evidence="5 6">LV19</strain>
    </source>
</reference>
<proteinExistence type="inferred from homology"/>
<dbReference type="PROSITE" id="PS50935">
    <property type="entry name" value="SSB"/>
    <property type="match status" value="1"/>
</dbReference>
<evidence type="ECO:0000256" key="3">
    <source>
        <dbReference type="PIRNR" id="PIRNR002070"/>
    </source>
</evidence>
<dbReference type="GO" id="GO:0006260">
    <property type="term" value="P:DNA replication"/>
    <property type="evidence" value="ECO:0007669"/>
    <property type="project" value="InterPro"/>
</dbReference>
<dbReference type="Proteomes" id="UP000063781">
    <property type="component" value="Chromosome"/>
</dbReference>
<dbReference type="STRING" id="1514105.AOC36_09630"/>
<gene>
    <name evidence="5" type="ORF">AOC36_09630</name>
</gene>
<dbReference type="CDD" id="cd04496">
    <property type="entry name" value="SSB_OBF"/>
    <property type="match status" value="1"/>
</dbReference>
<dbReference type="GO" id="GO:0003697">
    <property type="term" value="F:single-stranded DNA binding"/>
    <property type="evidence" value="ECO:0007669"/>
    <property type="project" value="UniProtKB-UniRule"/>
</dbReference>
<dbReference type="EMBL" id="CP013213">
    <property type="protein sequence ID" value="AMC94233.1"/>
    <property type="molecule type" value="Genomic_DNA"/>
</dbReference>
<evidence type="ECO:0000256" key="2">
    <source>
        <dbReference type="HAMAP-Rule" id="MF_00984"/>
    </source>
</evidence>
<accession>A0A120JTX1</accession>
<evidence type="ECO:0000313" key="5">
    <source>
        <dbReference type="EMBL" id="AMC94233.1"/>
    </source>
</evidence>
<comment type="caution">
    <text evidence="2">Lacks conserved residue(s) required for the propagation of feature annotation.</text>
</comment>
<dbReference type="Pfam" id="PF00436">
    <property type="entry name" value="SSB"/>
    <property type="match status" value="1"/>
</dbReference>
<evidence type="ECO:0000256" key="1">
    <source>
        <dbReference type="ARBA" id="ARBA00023125"/>
    </source>
</evidence>
<dbReference type="RefSeq" id="WP_067633735.1">
    <property type="nucleotide sequence ID" value="NZ_CP013213.1"/>
</dbReference>
<evidence type="ECO:0000256" key="4">
    <source>
        <dbReference type="SAM" id="MobiDB-lite"/>
    </source>
</evidence>
<organism evidence="5 6">
    <name type="scientific">Erysipelothrix larvae</name>
    <dbReference type="NCBI Taxonomy" id="1514105"/>
    <lineage>
        <taxon>Bacteria</taxon>
        <taxon>Bacillati</taxon>
        <taxon>Bacillota</taxon>
        <taxon>Erysipelotrichia</taxon>
        <taxon>Erysipelotrichales</taxon>
        <taxon>Erysipelotrichaceae</taxon>
        <taxon>Erysipelothrix</taxon>
    </lineage>
</organism>
<feature type="region of interest" description="Disordered" evidence="4">
    <location>
        <begin position="102"/>
        <end position="141"/>
    </location>
</feature>
<comment type="subunit">
    <text evidence="2">Homotetramer.</text>
</comment>
<dbReference type="InterPro" id="IPR012340">
    <property type="entry name" value="NA-bd_OB-fold"/>
</dbReference>
<sequence length="141" mass="15841">MINKSILVGRITKDPTLKKTPTGKSVVSFTLAVNRKKYGNDKDQADFINCVAWNSQADFLANYIGKGRLLGIVGKLQSRTYEDASGRTVYVTEVVTDEVQALDYAENRRNTQSQPEPETHYPNYEQHEGPIIDITSDDLPF</sequence>
<dbReference type="InterPro" id="IPR011344">
    <property type="entry name" value="ssDNA-bd"/>
</dbReference>
<dbReference type="GO" id="GO:0009295">
    <property type="term" value="C:nucleoid"/>
    <property type="evidence" value="ECO:0007669"/>
    <property type="project" value="TreeGrafter"/>
</dbReference>
<dbReference type="HAMAP" id="MF_00984">
    <property type="entry name" value="SSB"/>
    <property type="match status" value="1"/>
</dbReference>
<dbReference type="InterPro" id="IPR000424">
    <property type="entry name" value="Primosome_PriB/ssb"/>
</dbReference>
<dbReference type="NCBIfam" id="TIGR00621">
    <property type="entry name" value="ssb"/>
    <property type="match status" value="1"/>
</dbReference>
<dbReference type="PIRSF" id="PIRSF002070">
    <property type="entry name" value="SSB"/>
    <property type="match status" value="1"/>
</dbReference>
<dbReference type="SUPFAM" id="SSF50249">
    <property type="entry name" value="Nucleic acid-binding proteins"/>
    <property type="match status" value="1"/>
</dbReference>
<dbReference type="AlphaFoldDB" id="A0A120JTX1"/>